<feature type="transmembrane region" description="Helical" evidence="1">
    <location>
        <begin position="50"/>
        <end position="69"/>
    </location>
</feature>
<name>A0A7Y9EPW6_9ACTN</name>
<comment type="caution">
    <text evidence="2">The sequence shown here is derived from an EMBL/GenBank/DDBJ whole genome shotgun (WGS) entry which is preliminary data.</text>
</comment>
<keyword evidence="1" id="KW-0812">Transmembrane</keyword>
<reference evidence="2 3" key="1">
    <citation type="submission" date="2020-07" db="EMBL/GenBank/DDBJ databases">
        <title>Sequencing the genomes of 1000 actinobacteria strains.</title>
        <authorList>
            <person name="Klenk H.-P."/>
        </authorList>
    </citation>
    <scope>NUCLEOTIDE SEQUENCE [LARGE SCALE GENOMIC DNA]</scope>
    <source>
        <strain evidence="2 3">DSM 40398</strain>
    </source>
</reference>
<protein>
    <submittedName>
        <fullName evidence="2">Uncharacterized protein</fullName>
    </submittedName>
</protein>
<keyword evidence="3" id="KW-1185">Reference proteome</keyword>
<organism evidence="2 3">
    <name type="scientific">Actinomadura luteofluorescens</name>
    <dbReference type="NCBI Taxonomy" id="46163"/>
    <lineage>
        <taxon>Bacteria</taxon>
        <taxon>Bacillati</taxon>
        <taxon>Actinomycetota</taxon>
        <taxon>Actinomycetes</taxon>
        <taxon>Streptosporangiales</taxon>
        <taxon>Thermomonosporaceae</taxon>
        <taxon>Actinomadura</taxon>
    </lineage>
</organism>
<sequence length="70" mass="7104">MAPDPNTHSTGHRRPGLLTARAALILLLSLLSGAGCAVLLLAAGRALPEVILGSIGVVAGALKLFHELID</sequence>
<keyword evidence="1" id="KW-1133">Transmembrane helix</keyword>
<dbReference type="RefSeq" id="WP_179848092.1">
    <property type="nucleotide sequence ID" value="NZ_JACCBA010000001.1"/>
</dbReference>
<accession>A0A7Y9EPW6</accession>
<gene>
    <name evidence="2" type="ORF">BJY14_007751</name>
</gene>
<dbReference type="AlphaFoldDB" id="A0A7Y9EPW6"/>
<feature type="transmembrane region" description="Helical" evidence="1">
    <location>
        <begin position="20"/>
        <end position="43"/>
    </location>
</feature>
<keyword evidence="1" id="KW-0472">Membrane</keyword>
<evidence type="ECO:0000313" key="3">
    <source>
        <dbReference type="Proteomes" id="UP000529783"/>
    </source>
</evidence>
<proteinExistence type="predicted"/>
<dbReference type="EMBL" id="JACCBA010000001">
    <property type="protein sequence ID" value="NYD51768.1"/>
    <property type="molecule type" value="Genomic_DNA"/>
</dbReference>
<dbReference type="Proteomes" id="UP000529783">
    <property type="component" value="Unassembled WGS sequence"/>
</dbReference>
<evidence type="ECO:0000313" key="2">
    <source>
        <dbReference type="EMBL" id="NYD51768.1"/>
    </source>
</evidence>
<evidence type="ECO:0000256" key="1">
    <source>
        <dbReference type="SAM" id="Phobius"/>
    </source>
</evidence>